<keyword evidence="3" id="KW-0411">Iron-sulfur</keyword>
<dbReference type="PROSITE" id="PS51379">
    <property type="entry name" value="4FE4S_FER_2"/>
    <property type="match status" value="1"/>
</dbReference>
<dbReference type="EMBL" id="FUXM01000026">
    <property type="protein sequence ID" value="SKA12325.1"/>
    <property type="molecule type" value="Genomic_DNA"/>
</dbReference>
<dbReference type="RefSeq" id="WP_078666017.1">
    <property type="nucleotide sequence ID" value="NZ_FUXM01000026.1"/>
</dbReference>
<dbReference type="InterPro" id="IPR017896">
    <property type="entry name" value="4Fe4S_Fe-S-bd"/>
</dbReference>
<dbReference type="SUPFAM" id="SSF54862">
    <property type="entry name" value="4Fe-4S ferredoxins"/>
    <property type="match status" value="1"/>
</dbReference>
<reference evidence="6" key="1">
    <citation type="submission" date="2017-02" db="EMBL/GenBank/DDBJ databases">
        <authorList>
            <person name="Varghese N."/>
            <person name="Submissions S."/>
        </authorList>
    </citation>
    <scope>NUCLEOTIDE SEQUENCE [LARGE SCALE GENOMIC DNA]</scope>
    <source>
        <strain evidence="6">DSM 16521</strain>
    </source>
</reference>
<dbReference type="Gene3D" id="3.30.70.20">
    <property type="match status" value="1"/>
</dbReference>
<organism evidence="5 6">
    <name type="scientific">Carboxydocella sporoproducens DSM 16521</name>
    <dbReference type="NCBI Taxonomy" id="1121270"/>
    <lineage>
        <taxon>Bacteria</taxon>
        <taxon>Bacillati</taxon>
        <taxon>Bacillota</taxon>
        <taxon>Clostridia</taxon>
        <taxon>Eubacteriales</taxon>
        <taxon>Clostridiales Family XVI. Incertae Sedis</taxon>
        <taxon>Carboxydocella</taxon>
    </lineage>
</organism>
<gene>
    <name evidence="5" type="ORF">SAMN02745885_01985</name>
</gene>
<name>A0A1T4R8S1_9FIRM</name>
<dbReference type="Proteomes" id="UP000189933">
    <property type="component" value="Unassembled WGS sequence"/>
</dbReference>
<dbReference type="PROSITE" id="PS00198">
    <property type="entry name" value="4FE4S_FER_1"/>
    <property type="match status" value="1"/>
</dbReference>
<evidence type="ECO:0000259" key="4">
    <source>
        <dbReference type="PROSITE" id="PS51379"/>
    </source>
</evidence>
<dbReference type="GO" id="GO:0051536">
    <property type="term" value="F:iron-sulfur cluster binding"/>
    <property type="evidence" value="ECO:0007669"/>
    <property type="project" value="UniProtKB-KW"/>
</dbReference>
<dbReference type="OrthoDB" id="9815745at2"/>
<protein>
    <submittedName>
        <fullName evidence="5">4Fe-4S dicluster domain-containing protein</fullName>
    </submittedName>
</protein>
<evidence type="ECO:0000256" key="2">
    <source>
        <dbReference type="ARBA" id="ARBA00023004"/>
    </source>
</evidence>
<sequence length="226" mass="24718">MDLEQLLSRLDVDLYGTAPVSAFDQAPPGFKPQDLLPTAQQVIVIARSLNPTPIRYLPKTRNQYMVEFEMANWHLTHAAYQLARQLQQLGHQALPISSEAAIGDYGRLKADFSLKHAAVLAGLGFFGLNNLILTPAYGPAQRWAAVITSAPYTPLQVANPARPDLCSQCQACVRQCPAGALQGWEGQYNPTTGWTINKEKCAHYIFVVNAGKRCGICIASCPLLPE</sequence>
<accession>A0A1T4R8S1</accession>
<proteinExistence type="predicted"/>
<dbReference type="PANTHER" id="PTHR42827:SF1">
    <property type="entry name" value="IRON-SULFUR CLUSTER-BINDING PROTEIN"/>
    <property type="match status" value="1"/>
</dbReference>
<evidence type="ECO:0000313" key="5">
    <source>
        <dbReference type="EMBL" id="SKA12325.1"/>
    </source>
</evidence>
<evidence type="ECO:0000313" key="6">
    <source>
        <dbReference type="Proteomes" id="UP000189933"/>
    </source>
</evidence>
<evidence type="ECO:0000256" key="3">
    <source>
        <dbReference type="ARBA" id="ARBA00023014"/>
    </source>
</evidence>
<keyword evidence="1" id="KW-0479">Metal-binding</keyword>
<keyword evidence="2" id="KW-0408">Iron</keyword>
<dbReference type="Pfam" id="PF12838">
    <property type="entry name" value="Fer4_7"/>
    <property type="match status" value="1"/>
</dbReference>
<dbReference type="GO" id="GO:0046872">
    <property type="term" value="F:metal ion binding"/>
    <property type="evidence" value="ECO:0007669"/>
    <property type="project" value="UniProtKB-KW"/>
</dbReference>
<dbReference type="PANTHER" id="PTHR42827">
    <property type="entry name" value="IRON-SULFUR CLUSTER-BINDING PROTEIN-RELATED"/>
    <property type="match status" value="1"/>
</dbReference>
<keyword evidence="6" id="KW-1185">Reference proteome</keyword>
<evidence type="ECO:0000256" key="1">
    <source>
        <dbReference type="ARBA" id="ARBA00022723"/>
    </source>
</evidence>
<feature type="domain" description="4Fe-4S ferredoxin-type" evidence="4">
    <location>
        <begin position="157"/>
        <end position="186"/>
    </location>
</feature>
<dbReference type="AlphaFoldDB" id="A0A1T4R8S1"/>
<dbReference type="InterPro" id="IPR017900">
    <property type="entry name" value="4Fe4S_Fe_S_CS"/>
</dbReference>